<dbReference type="EMBL" id="JAWDKB010000006">
    <property type="protein sequence ID" value="MDV0444093.1"/>
    <property type="molecule type" value="Genomic_DNA"/>
</dbReference>
<dbReference type="AlphaFoldDB" id="A0AAE4SCS4"/>
<proteinExistence type="predicted"/>
<sequence>MICSPQSAIYNPQSTGFFSLKGPEGDVVRLMFAFFLVLQLLSFIMKERDKSTTGLCEAVEFRKYSGTAAPDSVFDALVELLFAVVCGLRIADCGLRIVVWKHVRNFCGKKMDVDLLIPGLPRENGMHGASRCQK</sequence>
<evidence type="ECO:0000256" key="1">
    <source>
        <dbReference type="SAM" id="Phobius"/>
    </source>
</evidence>
<evidence type="ECO:0000313" key="3">
    <source>
        <dbReference type="Proteomes" id="UP001283212"/>
    </source>
</evidence>
<protein>
    <submittedName>
        <fullName evidence="2">Uncharacterized protein</fullName>
    </submittedName>
</protein>
<accession>A0AAE4SCS4</accession>
<keyword evidence="1" id="KW-1133">Transmembrane helix</keyword>
<reference evidence="2 3" key="1">
    <citation type="submission" date="2023-06" db="EMBL/GenBank/DDBJ databases">
        <title>Genome sequence of Methancorpusculaceae sp. Cs1.</title>
        <authorList>
            <person name="Protasov E."/>
            <person name="Platt K."/>
            <person name="Poehlein A."/>
            <person name="Daniel R."/>
            <person name="Brune A."/>
        </authorList>
    </citation>
    <scope>NUCLEOTIDE SEQUENCE [LARGE SCALE GENOMIC DNA]</scope>
    <source>
        <strain evidence="2 3">Cs1</strain>
    </source>
</reference>
<keyword evidence="1" id="KW-0812">Transmembrane</keyword>
<gene>
    <name evidence="2" type="ORF">McpCs1_14890</name>
</gene>
<dbReference type="Proteomes" id="UP001283212">
    <property type="component" value="Unassembled WGS sequence"/>
</dbReference>
<keyword evidence="1" id="KW-0472">Membrane</keyword>
<feature type="transmembrane region" description="Helical" evidence="1">
    <location>
        <begin position="27"/>
        <end position="45"/>
    </location>
</feature>
<comment type="caution">
    <text evidence="2">The sequence shown here is derived from an EMBL/GenBank/DDBJ whole genome shotgun (WGS) entry which is preliminary data.</text>
</comment>
<evidence type="ECO:0000313" key="2">
    <source>
        <dbReference type="EMBL" id="MDV0444093.1"/>
    </source>
</evidence>
<name>A0AAE4SCS4_9EURY</name>
<keyword evidence="3" id="KW-1185">Reference proteome</keyword>
<organism evidence="2 3">
    <name type="scientific">Methanorbis rubei</name>
    <dbReference type="NCBI Taxonomy" id="3028300"/>
    <lineage>
        <taxon>Archaea</taxon>
        <taxon>Methanobacteriati</taxon>
        <taxon>Methanobacteriota</taxon>
        <taxon>Stenosarchaea group</taxon>
        <taxon>Methanomicrobia</taxon>
        <taxon>Methanomicrobiales</taxon>
        <taxon>Methanocorpusculaceae</taxon>
        <taxon>Methanorbis</taxon>
    </lineage>
</organism>